<gene>
    <name evidence="1" type="ORF">KDL01_08290</name>
</gene>
<dbReference type="Proteomes" id="UP000675781">
    <property type="component" value="Unassembled WGS sequence"/>
</dbReference>
<dbReference type="InterPro" id="IPR011990">
    <property type="entry name" value="TPR-like_helical_dom_sf"/>
</dbReference>
<keyword evidence="2" id="KW-1185">Reference proteome</keyword>
<comment type="caution">
    <text evidence="1">The sequence shown here is derived from an EMBL/GenBank/DDBJ whole genome shotgun (WGS) entry which is preliminary data.</text>
</comment>
<evidence type="ECO:0000313" key="2">
    <source>
        <dbReference type="Proteomes" id="UP000675781"/>
    </source>
</evidence>
<dbReference type="EMBL" id="JAGSOG010000026">
    <property type="protein sequence ID" value="MBR7833261.1"/>
    <property type="molecule type" value="Genomic_DNA"/>
</dbReference>
<reference evidence="1" key="1">
    <citation type="submission" date="2021-04" db="EMBL/GenBank/DDBJ databases">
        <title>Genome based classification of Actinospica acidithermotolerans sp. nov., an actinobacterium isolated from an Indonesian hot spring.</title>
        <authorList>
            <person name="Kusuma A.B."/>
            <person name="Putra K.E."/>
            <person name="Nafisah S."/>
            <person name="Loh J."/>
            <person name="Nouioui I."/>
            <person name="Goodfellow M."/>
        </authorList>
    </citation>
    <scope>NUCLEOTIDE SEQUENCE</scope>
    <source>
        <strain evidence="1">CSCA 57</strain>
    </source>
</reference>
<sequence length="194" mass="21732">MARRTPRIVPGDIEYVPTSTAEQLAHADAMRRHGQDHPDYRAQYYAEAAEHYAAAGHDETAEELFRAALEDGGHVAGSLHGYYAEFLFTRDRPDEALAQIDAARKQRPDDPDVFVIIGETLDAHDHHHEAARWLTTGLVRYYGDLAEITADDLEDDPDGRIMAADRLRARRNAGLDPDHIDNLIAPIIENTDEP</sequence>
<proteinExistence type="predicted"/>
<dbReference type="Gene3D" id="1.25.40.10">
    <property type="entry name" value="Tetratricopeptide repeat domain"/>
    <property type="match status" value="1"/>
</dbReference>
<organism evidence="1 2">
    <name type="scientific">Actinospica durhamensis</name>
    <dbReference type="NCBI Taxonomy" id="1508375"/>
    <lineage>
        <taxon>Bacteria</taxon>
        <taxon>Bacillati</taxon>
        <taxon>Actinomycetota</taxon>
        <taxon>Actinomycetes</taxon>
        <taxon>Catenulisporales</taxon>
        <taxon>Actinospicaceae</taxon>
        <taxon>Actinospica</taxon>
    </lineage>
</organism>
<accession>A0A941ISI7</accession>
<dbReference type="RefSeq" id="WP_212527784.1">
    <property type="nucleotide sequence ID" value="NZ_JAGSOG010000026.1"/>
</dbReference>
<name>A0A941ISI7_9ACTN</name>
<protein>
    <recommendedName>
        <fullName evidence="3">Tetratricopeptide repeat protein</fullName>
    </recommendedName>
</protein>
<dbReference type="AlphaFoldDB" id="A0A941ISI7"/>
<evidence type="ECO:0000313" key="1">
    <source>
        <dbReference type="EMBL" id="MBR7833261.1"/>
    </source>
</evidence>
<dbReference type="SUPFAM" id="SSF48452">
    <property type="entry name" value="TPR-like"/>
    <property type="match status" value="1"/>
</dbReference>
<evidence type="ECO:0008006" key="3">
    <source>
        <dbReference type="Google" id="ProtNLM"/>
    </source>
</evidence>